<keyword evidence="1" id="KW-0560">Oxidoreductase</keyword>
<accession>A0A4Y6U9R4</accession>
<dbReference type="Gene3D" id="2.60.120.620">
    <property type="entry name" value="q2cbj1_9rhob like domain"/>
    <property type="match status" value="1"/>
</dbReference>
<dbReference type="Proteomes" id="UP000318709">
    <property type="component" value="Chromosome"/>
</dbReference>
<dbReference type="Pfam" id="PF10014">
    <property type="entry name" value="2OG-Fe_Oxy_2"/>
    <property type="match status" value="1"/>
</dbReference>
<dbReference type="AlphaFoldDB" id="A0A4Y6U9R4"/>
<sequence length="255" mass="28605">MSGGPIMTALPPVPASLGADLASKGFGYAPAMQTMPWLEGYGLKDWPGFAESWNNLGVDRFMADGGRYRRRRYAVFSVRCPEGQEPILTRKPHQPHYQSRDYNPINGGVERWFNPIEDHIAHHPAMQACLKAALSRANALTAPEKRPPSWHVEVHQFRIEAAPGMDGNPNPEGLHRDGVDWVYAMMVQRRNVQQGDTTITALDKKTPLGHFTLTNPMDVAFVNDHKVYHGATPVKPVVEDKPAWRDVLVITMRHE</sequence>
<dbReference type="InterPro" id="IPR018724">
    <property type="entry name" value="2OG-Fe_dioxygenase"/>
</dbReference>
<organism evidence="1 2">
    <name type="scientific">Formicincola oecophyllae</name>
    <dbReference type="NCBI Taxonomy" id="2558361"/>
    <lineage>
        <taxon>Bacteria</taxon>
        <taxon>Pseudomonadati</taxon>
        <taxon>Pseudomonadota</taxon>
        <taxon>Alphaproteobacteria</taxon>
        <taxon>Acetobacterales</taxon>
        <taxon>Acetobacteraceae</taxon>
        <taxon>Formicincola</taxon>
    </lineage>
</organism>
<dbReference type="EMBL" id="CP038231">
    <property type="protein sequence ID" value="QDH13770.1"/>
    <property type="molecule type" value="Genomic_DNA"/>
</dbReference>
<dbReference type="KEGG" id="swf:E3E12_05735"/>
<keyword evidence="1" id="KW-0223">Dioxygenase</keyword>
<protein>
    <submittedName>
        <fullName evidence="1">2OG-Fe dioxygenase family protein</fullName>
    </submittedName>
</protein>
<proteinExistence type="predicted"/>
<dbReference type="OrthoDB" id="6681382at2"/>
<name>A0A4Y6U9R4_9PROT</name>
<evidence type="ECO:0000313" key="1">
    <source>
        <dbReference type="EMBL" id="QDH13770.1"/>
    </source>
</evidence>
<reference evidence="1 2" key="1">
    <citation type="submission" date="2019-03" db="EMBL/GenBank/DDBJ databases">
        <title>The complete genome sequence of Swingsia_sp. F3b2 LMG30590(T).</title>
        <authorList>
            <person name="Chua K.-O."/>
            <person name="Chan K.-G."/>
            <person name="See-Too W.-S."/>
        </authorList>
    </citation>
    <scope>NUCLEOTIDE SEQUENCE [LARGE SCALE GENOMIC DNA]</scope>
    <source>
        <strain evidence="1 2">F3b2</strain>
    </source>
</reference>
<evidence type="ECO:0000313" key="2">
    <source>
        <dbReference type="Proteomes" id="UP000318709"/>
    </source>
</evidence>
<dbReference type="GO" id="GO:0051213">
    <property type="term" value="F:dioxygenase activity"/>
    <property type="evidence" value="ECO:0007669"/>
    <property type="project" value="UniProtKB-KW"/>
</dbReference>
<gene>
    <name evidence="1" type="ORF">E3E12_05735</name>
</gene>
<keyword evidence="2" id="KW-1185">Reference proteome</keyword>